<dbReference type="STRING" id="1747903.ASR47_10023"/>
<reference evidence="1 2" key="1">
    <citation type="submission" date="2016-04" db="EMBL/GenBank/DDBJ databases">
        <title>Draft genome sequence of Janthinobacterium psychrotolerans sp. nov., isolated from freshwater sediments in Denmark.</title>
        <authorList>
            <person name="Gong X."/>
            <person name="Skrivergaard S."/>
            <person name="Korsgaard B.S."/>
            <person name="Schreiber L."/>
            <person name="Marshall I.P."/>
            <person name="Finster K."/>
            <person name="Schramm A."/>
        </authorList>
    </citation>
    <scope>NUCLEOTIDE SEQUENCE [LARGE SCALE GENOMIC DNA]</scope>
    <source>
        <strain evidence="1 2">S3-2</strain>
    </source>
</reference>
<name>A0A1A7BXV7_9BURK</name>
<gene>
    <name evidence="1" type="ORF">ASR47_10023</name>
</gene>
<accession>A0A1A7BXV7</accession>
<keyword evidence="2" id="KW-1185">Reference proteome</keyword>
<comment type="caution">
    <text evidence="1">The sequence shown here is derived from an EMBL/GenBank/DDBJ whole genome shotgun (WGS) entry which is preliminary data.</text>
</comment>
<evidence type="ECO:0000313" key="1">
    <source>
        <dbReference type="EMBL" id="OBV36953.1"/>
    </source>
</evidence>
<organism evidence="1 2">
    <name type="scientific">Janthinobacterium psychrotolerans</name>
    <dbReference type="NCBI Taxonomy" id="1747903"/>
    <lineage>
        <taxon>Bacteria</taxon>
        <taxon>Pseudomonadati</taxon>
        <taxon>Pseudomonadota</taxon>
        <taxon>Betaproteobacteria</taxon>
        <taxon>Burkholderiales</taxon>
        <taxon>Oxalobacteraceae</taxon>
        <taxon>Janthinobacterium</taxon>
    </lineage>
</organism>
<protein>
    <submittedName>
        <fullName evidence="1">Uncharacterized protein</fullName>
    </submittedName>
</protein>
<evidence type="ECO:0000313" key="2">
    <source>
        <dbReference type="Proteomes" id="UP000092713"/>
    </source>
</evidence>
<dbReference type="Proteomes" id="UP000092713">
    <property type="component" value="Unassembled WGS sequence"/>
</dbReference>
<sequence length="303" mass="33655">MIFATPLPCAWAWQRWPARRCWKACWQTYSMRAPWASRWSPACTTPAPYIAGRISRYGVRTLPAPALPAPHASMVAADFAHAHLLAVTALLRTLSAGMRHGSVRRLAILAAARRNPRLGPGFAAWLSRNESALASHPSLRTRTASFDVVPAVSATLPRRSMSAAAAASISKVERDMEILRYYAAQGNRQACWHYLAANGDRYARLASGVVRNDTISGFIANGYAKMRAGELKVAMTERDWDKFGRDLMRADFTYREKYLPDSIALGKIVQLPVEEIASITPRCSTDTSWTQTPGPHIFPYRHI</sequence>
<dbReference type="AlphaFoldDB" id="A0A1A7BXV7"/>
<proteinExistence type="predicted"/>
<dbReference type="EMBL" id="LOCQ01000061">
    <property type="protein sequence ID" value="OBV36953.1"/>
    <property type="molecule type" value="Genomic_DNA"/>
</dbReference>